<feature type="transmembrane region" description="Helical" evidence="9">
    <location>
        <begin position="163"/>
        <end position="179"/>
    </location>
</feature>
<keyword evidence="2" id="KW-1003">Cell membrane</keyword>
<dbReference type="InterPro" id="IPR056785">
    <property type="entry name" value="YkcA/B-like_C"/>
</dbReference>
<feature type="transmembrane region" description="Helical" evidence="9">
    <location>
        <begin position="491"/>
        <end position="513"/>
    </location>
</feature>
<feature type="domain" description="Putative mannosyltransferase YkcA/B-like C-terminal" evidence="11">
    <location>
        <begin position="595"/>
        <end position="678"/>
    </location>
</feature>
<dbReference type="Pfam" id="PF24878">
    <property type="entry name" value="YkcB_C"/>
    <property type="match status" value="1"/>
</dbReference>
<evidence type="ECO:0000256" key="6">
    <source>
        <dbReference type="ARBA" id="ARBA00022989"/>
    </source>
</evidence>
<evidence type="ECO:0000259" key="11">
    <source>
        <dbReference type="Pfam" id="PF24878"/>
    </source>
</evidence>
<organism evidence="12 13">
    <name type="scientific">Clostridium tyrobutyricum DIVETGP</name>
    <dbReference type="NCBI Taxonomy" id="1408889"/>
    <lineage>
        <taxon>Bacteria</taxon>
        <taxon>Bacillati</taxon>
        <taxon>Bacillota</taxon>
        <taxon>Clostridia</taxon>
        <taxon>Eubacteriales</taxon>
        <taxon>Clostridiaceae</taxon>
        <taxon>Clostridium</taxon>
    </lineage>
</organism>
<dbReference type="GO" id="GO:0010041">
    <property type="term" value="P:response to iron(III) ion"/>
    <property type="evidence" value="ECO:0007669"/>
    <property type="project" value="TreeGrafter"/>
</dbReference>
<feature type="transmembrane region" description="Helical" evidence="9">
    <location>
        <begin position="210"/>
        <end position="228"/>
    </location>
</feature>
<accession>W6NFT4</accession>
<sequence>MKQLKLTKEKIGIILVLILSGILNLANLSIENYGNEYYAAGVKSMVLNFKNFFFVSFDPAGFVSIDKPPLGFWIQAISAKIFGFSGWSILLPQALAGIISVALIYYIVKRSFGYAAGIIAAICLAITPVFVAASRNNTIDNLLVLVLLIACVFFSKAAEKGKFKYLIISLIFIGLGFNIKMLEAYMIGPAIYITYLISSAAPLKKRIKHLVIGTVVLIAVSLSWATIVDLVPSQNRPFVGSSTNNTVMELIFGHNGLERLSSNSGGMGGGPGNGGQNHKNFNSKSSTTNSNSMQPPNGTSNMPSFGNTSNKNSNSQNQNMKPPNMTGKSSNGQNFARMHGGVPGGSGTSNLQGTFGGQTTAGISRLFSKNILSDQIVWFIPLSILGIIAAAILEKIRFPFNNKKKLDVVFWALWLIPGFIYFSYTKGLFHPYYLTMLAPPIAALSGIGIVSMWKLYKQNGIKSWLLPIAFIVEGLVHLLMLSYFISNMTSTIKAIIIAALILCFVSSFILIIYKIMKKSVMDKTENIRFAKIFTTLALIGILVTPTIGASAAINHSVNGTIPAGGLELLSKDSSSKSNNSMMKRGNFGEGSNEKLIKLLDKNIKTEKYALVVSSANNAGSIIIESGKSVMALGGFSGSDNIISLNKFKQLVKKGEVRYVLTGGMGRNSNSIMSWVEKNGKAVSESKWKDTSSSNNIKEQFTNRSSSKSDNTKTNSNSKQNDKNNSFGGMNDSQTLYDLKGTVK</sequence>
<evidence type="ECO:0000259" key="10">
    <source>
        <dbReference type="Pfam" id="PF13231"/>
    </source>
</evidence>
<feature type="compositionally biased region" description="Polar residues" evidence="8">
    <location>
        <begin position="293"/>
        <end position="309"/>
    </location>
</feature>
<keyword evidence="13" id="KW-1185">Reference proteome</keyword>
<feature type="transmembrane region" description="Helical" evidence="9">
    <location>
        <begin position="139"/>
        <end position="156"/>
    </location>
</feature>
<keyword evidence="5 9" id="KW-0812">Transmembrane</keyword>
<name>W6NFT4_CLOTY</name>
<feature type="transmembrane region" description="Helical" evidence="9">
    <location>
        <begin position="406"/>
        <end position="424"/>
    </location>
</feature>
<feature type="compositionally biased region" description="Low complexity" evidence="8">
    <location>
        <begin position="701"/>
        <end position="725"/>
    </location>
</feature>
<dbReference type="Proteomes" id="UP000019482">
    <property type="component" value="Unassembled WGS sequence"/>
</dbReference>
<dbReference type="RefSeq" id="WP_017895536.1">
    <property type="nucleotide sequence ID" value="NZ_CBXI010000013.1"/>
</dbReference>
<evidence type="ECO:0000313" key="12">
    <source>
        <dbReference type="EMBL" id="CDL90932.1"/>
    </source>
</evidence>
<dbReference type="GO" id="GO:0009103">
    <property type="term" value="P:lipopolysaccharide biosynthetic process"/>
    <property type="evidence" value="ECO:0007669"/>
    <property type="project" value="UniProtKB-ARBA"/>
</dbReference>
<comment type="caution">
    <text evidence="12">The sequence shown here is derived from an EMBL/GenBank/DDBJ whole genome shotgun (WGS) entry which is preliminary data.</text>
</comment>
<evidence type="ECO:0000256" key="7">
    <source>
        <dbReference type="ARBA" id="ARBA00023136"/>
    </source>
</evidence>
<feature type="compositionally biased region" description="Polar residues" evidence="8">
    <location>
        <begin position="726"/>
        <end position="735"/>
    </location>
</feature>
<dbReference type="PANTHER" id="PTHR33908:SF3">
    <property type="entry name" value="UNDECAPRENYL PHOSPHATE-ALPHA-4-AMINO-4-DEOXY-L-ARABINOSE ARABINOSYL TRANSFERASE"/>
    <property type="match status" value="1"/>
</dbReference>
<dbReference type="Pfam" id="PF13231">
    <property type="entry name" value="PMT_2"/>
    <property type="match status" value="1"/>
</dbReference>
<feature type="transmembrane region" description="Helical" evidence="9">
    <location>
        <begin position="114"/>
        <end position="133"/>
    </location>
</feature>
<keyword evidence="6 9" id="KW-1133">Transmembrane helix</keyword>
<dbReference type="InterPro" id="IPR050297">
    <property type="entry name" value="LipidA_mod_glycosyltrf_83"/>
</dbReference>
<protein>
    <submittedName>
        <fullName evidence="12">Putative integral membrane protein</fullName>
    </submittedName>
</protein>
<dbReference type="InterPro" id="IPR038731">
    <property type="entry name" value="RgtA/B/C-like"/>
</dbReference>
<evidence type="ECO:0000256" key="2">
    <source>
        <dbReference type="ARBA" id="ARBA00022475"/>
    </source>
</evidence>
<keyword evidence="3" id="KW-0328">Glycosyltransferase</keyword>
<evidence type="ECO:0000256" key="5">
    <source>
        <dbReference type="ARBA" id="ARBA00022692"/>
    </source>
</evidence>
<feature type="transmembrane region" description="Helical" evidence="9">
    <location>
        <begin position="533"/>
        <end position="553"/>
    </location>
</feature>
<feature type="compositionally biased region" description="Low complexity" evidence="8">
    <location>
        <begin position="310"/>
        <end position="325"/>
    </location>
</feature>
<feature type="transmembrane region" description="Helical" evidence="9">
    <location>
        <begin position="376"/>
        <end position="394"/>
    </location>
</feature>
<dbReference type="PANTHER" id="PTHR33908">
    <property type="entry name" value="MANNOSYLTRANSFERASE YKCB-RELATED"/>
    <property type="match status" value="1"/>
</dbReference>
<feature type="compositionally biased region" description="Polar residues" evidence="8">
    <location>
        <begin position="690"/>
        <end position="699"/>
    </location>
</feature>
<evidence type="ECO:0000256" key="8">
    <source>
        <dbReference type="SAM" id="MobiDB-lite"/>
    </source>
</evidence>
<keyword evidence="7 9" id="KW-0472">Membrane</keyword>
<dbReference type="GeneID" id="29418328"/>
<evidence type="ECO:0000256" key="9">
    <source>
        <dbReference type="SAM" id="Phobius"/>
    </source>
</evidence>
<reference evidence="12 13" key="1">
    <citation type="journal article" date="2015" name="Genome Announc.">
        <title>Draft Genome Sequence of Clostridium tyrobutyricum Strain DIVETGP, Isolated from Cow's Milk for Grana Padano Production.</title>
        <authorList>
            <person name="Soggiu A."/>
            <person name="Piras C."/>
            <person name="Gaiarsa S."/>
            <person name="Sassera D."/>
            <person name="Roncada P."/>
            <person name="Bendixen E."/>
            <person name="Brasca M."/>
            <person name="Bonizzi L."/>
        </authorList>
    </citation>
    <scope>NUCLEOTIDE SEQUENCE [LARGE SCALE GENOMIC DNA]</scope>
    <source>
        <strain evidence="12 13">DIVETGP</strain>
    </source>
</reference>
<feature type="transmembrane region" description="Helical" evidence="9">
    <location>
        <begin position="464"/>
        <end position="485"/>
    </location>
</feature>
<feature type="transmembrane region" description="Helical" evidence="9">
    <location>
        <begin position="185"/>
        <end position="203"/>
    </location>
</feature>
<evidence type="ECO:0000313" key="13">
    <source>
        <dbReference type="Proteomes" id="UP000019482"/>
    </source>
</evidence>
<evidence type="ECO:0000256" key="4">
    <source>
        <dbReference type="ARBA" id="ARBA00022679"/>
    </source>
</evidence>
<feature type="domain" description="Glycosyltransferase RgtA/B/C/D-like" evidence="10">
    <location>
        <begin position="66"/>
        <end position="224"/>
    </location>
</feature>
<dbReference type="EMBL" id="CBXI010000013">
    <property type="protein sequence ID" value="CDL90932.1"/>
    <property type="molecule type" value="Genomic_DNA"/>
</dbReference>
<keyword evidence="4" id="KW-0808">Transferase</keyword>
<dbReference type="GO" id="GO:0016763">
    <property type="term" value="F:pentosyltransferase activity"/>
    <property type="evidence" value="ECO:0007669"/>
    <property type="project" value="TreeGrafter"/>
</dbReference>
<evidence type="ECO:0000256" key="3">
    <source>
        <dbReference type="ARBA" id="ARBA00022676"/>
    </source>
</evidence>
<dbReference type="OrthoDB" id="9810398at2"/>
<dbReference type="GO" id="GO:0005886">
    <property type="term" value="C:plasma membrane"/>
    <property type="evidence" value="ECO:0007669"/>
    <property type="project" value="UniProtKB-SubCell"/>
</dbReference>
<feature type="compositionally biased region" description="Low complexity" evidence="8">
    <location>
        <begin position="276"/>
        <end position="292"/>
    </location>
</feature>
<feature type="transmembrane region" description="Helical" evidence="9">
    <location>
        <begin position="12"/>
        <end position="30"/>
    </location>
</feature>
<feature type="transmembrane region" description="Helical" evidence="9">
    <location>
        <begin position="87"/>
        <end position="107"/>
    </location>
</feature>
<feature type="compositionally biased region" description="Gly residues" evidence="8">
    <location>
        <begin position="265"/>
        <end position="275"/>
    </location>
</feature>
<proteinExistence type="predicted"/>
<dbReference type="AlphaFoldDB" id="W6NFT4"/>
<gene>
    <name evidence="12" type="ORF">CTDIVETGP_1002</name>
</gene>
<evidence type="ECO:0000256" key="1">
    <source>
        <dbReference type="ARBA" id="ARBA00004651"/>
    </source>
</evidence>
<feature type="transmembrane region" description="Helical" evidence="9">
    <location>
        <begin position="430"/>
        <end position="452"/>
    </location>
</feature>
<feature type="region of interest" description="Disordered" evidence="8">
    <location>
        <begin position="261"/>
        <end position="350"/>
    </location>
</feature>
<comment type="subcellular location">
    <subcellularLocation>
        <location evidence="1">Cell membrane</location>
        <topology evidence="1">Multi-pass membrane protein</topology>
    </subcellularLocation>
</comment>
<feature type="region of interest" description="Disordered" evidence="8">
    <location>
        <begin position="683"/>
        <end position="743"/>
    </location>
</feature>